<reference evidence="2" key="1">
    <citation type="journal article" date="2018" name="Genome Biol. Evol.">
        <title>Genomics and development of Lentinus tigrinus, a white-rot wood-decaying mushroom with dimorphic fruiting bodies.</title>
        <authorList>
            <person name="Wu B."/>
            <person name="Xu Z."/>
            <person name="Knudson A."/>
            <person name="Carlson A."/>
            <person name="Chen N."/>
            <person name="Kovaka S."/>
            <person name="LaButti K."/>
            <person name="Lipzen A."/>
            <person name="Pennachio C."/>
            <person name="Riley R."/>
            <person name="Schakwitz W."/>
            <person name="Umezawa K."/>
            <person name="Ohm R.A."/>
            <person name="Grigoriev I.V."/>
            <person name="Nagy L.G."/>
            <person name="Gibbons J."/>
            <person name="Hibbett D."/>
        </authorList>
    </citation>
    <scope>NUCLEOTIDE SEQUENCE [LARGE SCALE GENOMIC DNA]</scope>
    <source>
        <strain evidence="2">ALCF2SS1-6</strain>
    </source>
</reference>
<dbReference type="AlphaFoldDB" id="A0A5C2S885"/>
<proteinExistence type="predicted"/>
<dbReference type="OrthoDB" id="2757487at2759"/>
<keyword evidence="3" id="KW-1185">Reference proteome</keyword>
<sequence length="394" mass="42245">MAVALHAKILAEGYTSGMLRAARSATSGAAEILHQQFMTKLEAPQPQKKRADFAQILDWEPYGQEIAVSPPGSGRNHRRLQCLNQVYIESVLSQSHARLRRREFDIAWTTASRRTASNGVNSWPLAPTQPASALKEEPQLLSSAVKERESNTNSPSHPVSQWTVPSECADVPSINDIEALGTRPEGSPNSFIDSDGLEWPLPPLECFVSPVPDVPAHRTTPGGHAQWAPAFIPASTVSVELPSVSRTSFAESDRFDRPLPPQGCMASPVFDMPLPRTGAQARADRTSDCTPPLVDDACRTSSPPDTASPMLPVTPVNENDECHKPCAVPPGVGVIGEGRPSRGPMEHIASVRRGSTSTDADMLPALRLIDGLKLFEECVASEIGFPTEAAGGCG</sequence>
<organism evidence="2 3">
    <name type="scientific">Lentinus tigrinus ALCF2SS1-6</name>
    <dbReference type="NCBI Taxonomy" id="1328759"/>
    <lineage>
        <taxon>Eukaryota</taxon>
        <taxon>Fungi</taxon>
        <taxon>Dikarya</taxon>
        <taxon>Basidiomycota</taxon>
        <taxon>Agaricomycotina</taxon>
        <taxon>Agaricomycetes</taxon>
        <taxon>Polyporales</taxon>
        <taxon>Polyporaceae</taxon>
        <taxon>Lentinus</taxon>
    </lineage>
</organism>
<feature type="region of interest" description="Disordered" evidence="1">
    <location>
        <begin position="282"/>
        <end position="311"/>
    </location>
</feature>
<name>A0A5C2S885_9APHY</name>
<feature type="region of interest" description="Disordered" evidence="1">
    <location>
        <begin position="117"/>
        <end position="136"/>
    </location>
</feature>
<feature type="region of interest" description="Disordered" evidence="1">
    <location>
        <begin position="142"/>
        <end position="165"/>
    </location>
</feature>
<dbReference type="Proteomes" id="UP000313359">
    <property type="component" value="Unassembled WGS sequence"/>
</dbReference>
<protein>
    <submittedName>
        <fullName evidence="2">Uncharacterized protein</fullName>
    </submittedName>
</protein>
<dbReference type="EMBL" id="ML122267">
    <property type="protein sequence ID" value="RPD60085.1"/>
    <property type="molecule type" value="Genomic_DNA"/>
</dbReference>
<feature type="compositionally biased region" description="Polar residues" evidence="1">
    <location>
        <begin position="151"/>
        <end position="164"/>
    </location>
</feature>
<gene>
    <name evidence="2" type="ORF">L227DRAFT_601040</name>
</gene>
<evidence type="ECO:0000313" key="3">
    <source>
        <dbReference type="Proteomes" id="UP000313359"/>
    </source>
</evidence>
<evidence type="ECO:0000256" key="1">
    <source>
        <dbReference type="SAM" id="MobiDB-lite"/>
    </source>
</evidence>
<evidence type="ECO:0000313" key="2">
    <source>
        <dbReference type="EMBL" id="RPD60085.1"/>
    </source>
</evidence>
<accession>A0A5C2S885</accession>